<dbReference type="EMBL" id="JACHIR010000005">
    <property type="protein sequence ID" value="MBB5897997.1"/>
    <property type="molecule type" value="Genomic_DNA"/>
</dbReference>
<dbReference type="PROSITE" id="PS50977">
    <property type="entry name" value="HTH_TETR_2"/>
    <property type="match status" value="1"/>
</dbReference>
<evidence type="ECO:0000313" key="4">
    <source>
        <dbReference type="EMBL" id="MBB5897997.1"/>
    </source>
</evidence>
<dbReference type="Proteomes" id="UP000585638">
    <property type="component" value="Unassembled WGS sequence"/>
</dbReference>
<name>A0A7W9NLV1_9PSEU</name>
<dbReference type="Gene3D" id="1.10.357.10">
    <property type="entry name" value="Tetracycline Repressor, domain 2"/>
    <property type="match status" value="1"/>
</dbReference>
<dbReference type="InterPro" id="IPR009057">
    <property type="entry name" value="Homeodomain-like_sf"/>
</dbReference>
<dbReference type="Pfam" id="PF00440">
    <property type="entry name" value="TetR_N"/>
    <property type="match status" value="1"/>
</dbReference>
<sequence>MATSKFQRARRPEHKEQRRDAILAAARELATRDGVRTVNLGDIAAEVGVHKSALLRYFETREEIYLQLTAEGWTEWTEALRSALADADPTPAGVSAVIAETLTSRPLFCDLLAHAPLNLERNVSLDTVRTFKVHTLGKVDEISQLLGDALPGLGKAGGWQAVAAITSLASTFWQVSHPPETLAQLYAEQPELSHSLTDFPRRLEELTIAVLTGLVAVQGGSPAA</sequence>
<dbReference type="SUPFAM" id="SSF46689">
    <property type="entry name" value="Homeodomain-like"/>
    <property type="match status" value="1"/>
</dbReference>
<dbReference type="RefSeq" id="WP_184870478.1">
    <property type="nucleotide sequence ID" value="NZ_BAAAWY010000021.1"/>
</dbReference>
<proteinExistence type="predicted"/>
<accession>A0A7W9NLV1</accession>
<evidence type="ECO:0000256" key="1">
    <source>
        <dbReference type="ARBA" id="ARBA00023125"/>
    </source>
</evidence>
<dbReference type="PRINTS" id="PR00455">
    <property type="entry name" value="HTHTETR"/>
</dbReference>
<comment type="caution">
    <text evidence="4">The sequence shown here is derived from an EMBL/GenBank/DDBJ whole genome shotgun (WGS) entry which is preliminary data.</text>
</comment>
<dbReference type="Pfam" id="PF17929">
    <property type="entry name" value="TetR_C_34"/>
    <property type="match status" value="1"/>
</dbReference>
<dbReference type="InterPro" id="IPR050109">
    <property type="entry name" value="HTH-type_TetR-like_transc_reg"/>
</dbReference>
<dbReference type="GO" id="GO:0003700">
    <property type="term" value="F:DNA-binding transcription factor activity"/>
    <property type="evidence" value="ECO:0007669"/>
    <property type="project" value="TreeGrafter"/>
</dbReference>
<dbReference type="InterPro" id="IPR041483">
    <property type="entry name" value="TetR_C_34"/>
</dbReference>
<dbReference type="PANTHER" id="PTHR30055">
    <property type="entry name" value="HTH-TYPE TRANSCRIPTIONAL REGULATOR RUTR"/>
    <property type="match status" value="1"/>
</dbReference>
<feature type="domain" description="HTH tetR-type" evidence="3">
    <location>
        <begin position="16"/>
        <end position="76"/>
    </location>
</feature>
<dbReference type="GO" id="GO:0000976">
    <property type="term" value="F:transcription cis-regulatory region binding"/>
    <property type="evidence" value="ECO:0007669"/>
    <property type="project" value="TreeGrafter"/>
</dbReference>
<reference evidence="4 5" key="1">
    <citation type="submission" date="2020-08" db="EMBL/GenBank/DDBJ databases">
        <title>Sequencing the genomes of 1000 actinobacteria strains.</title>
        <authorList>
            <person name="Klenk H.-P."/>
        </authorList>
    </citation>
    <scope>NUCLEOTIDE SEQUENCE [LARGE SCALE GENOMIC DNA]</scope>
    <source>
        <strain evidence="4 5">DSM 43851</strain>
    </source>
</reference>
<keyword evidence="1 2" id="KW-0238">DNA-binding</keyword>
<gene>
    <name evidence="4" type="ORF">BJ998_009256</name>
</gene>
<organism evidence="4 5">
    <name type="scientific">Kutzneria kofuensis</name>
    <dbReference type="NCBI Taxonomy" id="103725"/>
    <lineage>
        <taxon>Bacteria</taxon>
        <taxon>Bacillati</taxon>
        <taxon>Actinomycetota</taxon>
        <taxon>Actinomycetes</taxon>
        <taxon>Pseudonocardiales</taxon>
        <taxon>Pseudonocardiaceae</taxon>
        <taxon>Kutzneria</taxon>
    </lineage>
</organism>
<feature type="DNA-binding region" description="H-T-H motif" evidence="2">
    <location>
        <begin position="39"/>
        <end position="58"/>
    </location>
</feature>
<evidence type="ECO:0000256" key="2">
    <source>
        <dbReference type="PROSITE-ProRule" id="PRU00335"/>
    </source>
</evidence>
<protein>
    <submittedName>
        <fullName evidence="4">AcrR family transcriptional regulator</fullName>
    </submittedName>
</protein>
<dbReference type="AlphaFoldDB" id="A0A7W9NLV1"/>
<dbReference type="InterPro" id="IPR001647">
    <property type="entry name" value="HTH_TetR"/>
</dbReference>
<keyword evidence="5" id="KW-1185">Reference proteome</keyword>
<evidence type="ECO:0000313" key="5">
    <source>
        <dbReference type="Proteomes" id="UP000585638"/>
    </source>
</evidence>
<dbReference type="PANTHER" id="PTHR30055:SF178">
    <property type="entry name" value="POSSIBLE TRANSCRIPTIONAL REGULATORY PROTEIN"/>
    <property type="match status" value="1"/>
</dbReference>
<evidence type="ECO:0000259" key="3">
    <source>
        <dbReference type="PROSITE" id="PS50977"/>
    </source>
</evidence>